<feature type="domain" description="PilZ" evidence="2">
    <location>
        <begin position="2"/>
        <end position="98"/>
    </location>
</feature>
<dbReference type="Pfam" id="PF07238">
    <property type="entry name" value="PilZ"/>
    <property type="match status" value="1"/>
</dbReference>
<evidence type="ECO:0000313" key="3">
    <source>
        <dbReference type="EMBL" id="MCC2614715.1"/>
    </source>
</evidence>
<evidence type="ECO:0000256" key="1">
    <source>
        <dbReference type="PIRNR" id="PIRNR028141"/>
    </source>
</evidence>
<comment type="caution">
    <text evidence="3">The sequence shown here is derived from an EMBL/GenBank/DDBJ whole genome shotgun (WGS) entry which is preliminary data.</text>
</comment>
<sequence>MERRRFHRVSFSVNGTAHQQSQQWPIAVEDISLNGALFRCDADDLPILNQPIRLSIPLDGMAAPLWLEGTLCHQQGNLFGLQINQMDISTATTVKQVVAHNLGDETLLQRDLAALIAQH</sequence>
<comment type="subunit">
    <text evidence="1">Monomer in both c-di-GMP-bound and free forms.</text>
</comment>
<keyword evidence="4" id="KW-1185">Reference proteome</keyword>
<proteinExistence type="predicted"/>
<comment type="function">
    <text evidence="1">Binds the second messenger bis-(3'-5') cyclic dimeric guanosine monophosphate (c-di-GMP). Can bind two c-di-GMP molecules per monomer. May play a role in bacterial second-messenger regulated processes. Binding to c-di-GMP induces a conformational change of the C- and N-termini resulting in the exposure of a highly negative surface on one side of the protein to a possible effector protein.</text>
</comment>
<keyword evidence="1" id="KW-0973">c-di-GMP</keyword>
<accession>A0ABS8G4D8</accession>
<name>A0ABS8G4D8_9ALTE</name>
<dbReference type="RefSeq" id="WP_229156636.1">
    <property type="nucleotide sequence ID" value="NZ_JAJEWP010000001.1"/>
</dbReference>
<keyword evidence="1" id="KW-0547">Nucleotide-binding</keyword>
<dbReference type="SUPFAM" id="SSF141371">
    <property type="entry name" value="PilZ domain-like"/>
    <property type="match status" value="1"/>
</dbReference>
<dbReference type="InterPro" id="IPR027021">
    <property type="entry name" value="C-di-GMP_BP_PA4608"/>
</dbReference>
<evidence type="ECO:0000313" key="4">
    <source>
        <dbReference type="Proteomes" id="UP001520878"/>
    </source>
</evidence>
<organism evidence="3 4">
    <name type="scientific">Fluctibacter halophilus</name>
    <dbReference type="NCBI Taxonomy" id="226011"/>
    <lineage>
        <taxon>Bacteria</taxon>
        <taxon>Pseudomonadati</taxon>
        <taxon>Pseudomonadota</taxon>
        <taxon>Gammaproteobacteria</taxon>
        <taxon>Alteromonadales</taxon>
        <taxon>Alteromonadaceae</taxon>
        <taxon>Fluctibacter</taxon>
    </lineage>
</organism>
<reference evidence="3 4" key="1">
    <citation type="submission" date="2021-10" db="EMBL/GenBank/DDBJ databases">
        <title>Draft genome of Aestuariibacter halophilus JC2043.</title>
        <authorList>
            <person name="Emsley S.A."/>
            <person name="Pfannmuller K.M."/>
            <person name="Ushijima B."/>
            <person name="Saw J.H."/>
            <person name="Videau P."/>
        </authorList>
    </citation>
    <scope>NUCLEOTIDE SEQUENCE [LARGE SCALE GENOMIC DNA]</scope>
    <source>
        <strain evidence="3 4">JC2043</strain>
    </source>
</reference>
<dbReference type="EMBL" id="JAJEWP010000001">
    <property type="protein sequence ID" value="MCC2614715.1"/>
    <property type="molecule type" value="Genomic_DNA"/>
</dbReference>
<evidence type="ECO:0000259" key="2">
    <source>
        <dbReference type="Pfam" id="PF07238"/>
    </source>
</evidence>
<dbReference type="InterPro" id="IPR009875">
    <property type="entry name" value="PilZ_domain"/>
</dbReference>
<dbReference type="PIRSF" id="PIRSF028141">
    <property type="entry name" value="C-di-GMP_BP_PA4608"/>
    <property type="match status" value="1"/>
</dbReference>
<dbReference type="Proteomes" id="UP001520878">
    <property type="component" value="Unassembled WGS sequence"/>
</dbReference>
<gene>
    <name evidence="3" type="ORF">LJ739_00485</name>
</gene>
<dbReference type="Gene3D" id="2.40.10.220">
    <property type="entry name" value="predicted glycosyltransferase like domains"/>
    <property type="match status" value="1"/>
</dbReference>
<protein>
    <recommendedName>
        <fullName evidence="1">Cyclic diguanosine monophosphate-binding protein</fullName>
        <shortName evidence="1">c-di-GMP-binding protein</shortName>
    </recommendedName>
    <alternativeName>
        <fullName evidence="1">Pilz domain-containing protein</fullName>
    </alternativeName>
</protein>